<evidence type="ECO:0000259" key="19">
    <source>
        <dbReference type="Pfam" id="PF00694"/>
    </source>
</evidence>
<comment type="similarity">
    <text evidence="4 17">Belongs to the aconitase/IPM isomerase family.</text>
</comment>
<keyword evidence="13 17" id="KW-0457">Lysine biosynthesis</keyword>
<comment type="cofactor">
    <cofactor evidence="17">
        <name>[4Fe-4S] cluster</name>
        <dbReference type="ChEBI" id="CHEBI:49883"/>
    </cofactor>
    <text evidence="17">Binds 1 [4Fe-4S] cluster per subunit.</text>
</comment>
<dbReference type="InterPro" id="IPR018136">
    <property type="entry name" value="Aconitase_4Fe-4S_BS"/>
</dbReference>
<comment type="function">
    <text evidence="1 17">Catalyzes the reversible hydration of cis-homoaconitate to (2R,3S)-homoisocitrate, a step in the alpha-aminoadipate pathway for lysine biosynthesis.</text>
</comment>
<name>A0A8K0TM12_9PEZI</name>
<proteinExistence type="inferred from homology"/>
<gene>
    <name evidence="20" type="ORF">B0T11DRAFT_277707</name>
</gene>
<evidence type="ECO:0000256" key="16">
    <source>
        <dbReference type="ARBA" id="ARBA00032706"/>
    </source>
</evidence>
<dbReference type="Pfam" id="PF00694">
    <property type="entry name" value="Aconitase_C"/>
    <property type="match status" value="1"/>
</dbReference>
<evidence type="ECO:0000256" key="14">
    <source>
        <dbReference type="ARBA" id="ARBA00023239"/>
    </source>
</evidence>
<dbReference type="PRINTS" id="PR00415">
    <property type="entry name" value="ACONITASE"/>
</dbReference>
<evidence type="ECO:0000256" key="12">
    <source>
        <dbReference type="ARBA" id="ARBA00023128"/>
    </source>
</evidence>
<evidence type="ECO:0000256" key="8">
    <source>
        <dbReference type="ARBA" id="ARBA00022723"/>
    </source>
</evidence>
<evidence type="ECO:0000256" key="9">
    <source>
        <dbReference type="ARBA" id="ARBA00022946"/>
    </source>
</evidence>
<dbReference type="InterPro" id="IPR050067">
    <property type="entry name" value="IPM_dehydratase_rel_enz"/>
</dbReference>
<dbReference type="InterPro" id="IPR015931">
    <property type="entry name" value="Acnase/IPM_dHydase_lsu_aba_1/3"/>
</dbReference>
<evidence type="ECO:0000256" key="17">
    <source>
        <dbReference type="RuleBase" id="RU362038"/>
    </source>
</evidence>
<protein>
    <recommendedName>
        <fullName evidence="6 17">Homoaconitase, mitochondrial</fullName>
        <ecNumber evidence="5 17">4.2.1.36</ecNumber>
    </recommendedName>
    <alternativeName>
        <fullName evidence="16 17">Homoaconitate hydratase</fullName>
    </alternativeName>
</protein>
<dbReference type="NCBIfam" id="TIGR00139">
    <property type="entry name" value="h_aconitase"/>
    <property type="match status" value="1"/>
</dbReference>
<evidence type="ECO:0000256" key="6">
    <source>
        <dbReference type="ARBA" id="ARBA00021560"/>
    </source>
</evidence>
<dbReference type="PANTHER" id="PTHR43822">
    <property type="entry name" value="HOMOACONITASE, MITOCHONDRIAL-RELATED"/>
    <property type="match status" value="1"/>
</dbReference>
<evidence type="ECO:0000256" key="7">
    <source>
        <dbReference type="ARBA" id="ARBA00022605"/>
    </source>
</evidence>
<evidence type="ECO:0000313" key="20">
    <source>
        <dbReference type="EMBL" id="KAH7368828.1"/>
    </source>
</evidence>
<keyword evidence="21" id="KW-1185">Reference proteome</keyword>
<evidence type="ECO:0000256" key="4">
    <source>
        <dbReference type="ARBA" id="ARBA00007185"/>
    </source>
</evidence>
<evidence type="ECO:0000256" key="13">
    <source>
        <dbReference type="ARBA" id="ARBA00023154"/>
    </source>
</evidence>
<dbReference type="OrthoDB" id="10262323at2759"/>
<dbReference type="InterPro" id="IPR004418">
    <property type="entry name" value="Homoaconitase_mito"/>
</dbReference>
<keyword evidence="8 17" id="KW-0479">Metal-binding</keyword>
<comment type="caution">
    <text evidence="20">The sequence shown here is derived from an EMBL/GenBank/DDBJ whole genome shotgun (WGS) entry which is preliminary data.</text>
</comment>
<dbReference type="Proteomes" id="UP000813385">
    <property type="component" value="Unassembled WGS sequence"/>
</dbReference>
<dbReference type="InterPro" id="IPR015928">
    <property type="entry name" value="Aconitase/3IPM_dehydase_swvl"/>
</dbReference>
<dbReference type="InterPro" id="IPR000573">
    <property type="entry name" value="AconitaseA/IPMdHydase_ssu_swvl"/>
</dbReference>
<dbReference type="EC" id="4.2.1.36" evidence="5 17"/>
<keyword evidence="12 17" id="KW-0496">Mitochondrion</keyword>
<reference evidence="20" key="1">
    <citation type="journal article" date="2021" name="Nat. Commun.">
        <title>Genetic determinants of endophytism in the Arabidopsis root mycobiome.</title>
        <authorList>
            <person name="Mesny F."/>
            <person name="Miyauchi S."/>
            <person name="Thiergart T."/>
            <person name="Pickel B."/>
            <person name="Atanasova L."/>
            <person name="Karlsson M."/>
            <person name="Huettel B."/>
            <person name="Barry K.W."/>
            <person name="Haridas S."/>
            <person name="Chen C."/>
            <person name="Bauer D."/>
            <person name="Andreopoulos W."/>
            <person name="Pangilinan J."/>
            <person name="LaButti K."/>
            <person name="Riley R."/>
            <person name="Lipzen A."/>
            <person name="Clum A."/>
            <person name="Drula E."/>
            <person name="Henrissat B."/>
            <person name="Kohler A."/>
            <person name="Grigoriev I.V."/>
            <person name="Martin F.M."/>
            <person name="Hacquard S."/>
        </authorList>
    </citation>
    <scope>NUCLEOTIDE SEQUENCE</scope>
    <source>
        <strain evidence="20">MPI-CAGE-AT-0016</strain>
    </source>
</reference>
<keyword evidence="9 17" id="KW-0809">Transit peptide</keyword>
<dbReference type="SUPFAM" id="SSF53732">
    <property type="entry name" value="Aconitase iron-sulfur domain"/>
    <property type="match status" value="1"/>
</dbReference>
<dbReference type="AlphaFoldDB" id="A0A8K0TM12"/>
<dbReference type="Pfam" id="PF00330">
    <property type="entry name" value="Aconitase"/>
    <property type="match status" value="1"/>
</dbReference>
<evidence type="ECO:0000256" key="10">
    <source>
        <dbReference type="ARBA" id="ARBA00023004"/>
    </source>
</evidence>
<dbReference type="GO" id="GO:0004409">
    <property type="term" value="F:homoaconitate hydratase activity"/>
    <property type="evidence" value="ECO:0007669"/>
    <property type="project" value="UniProtKB-UniRule"/>
</dbReference>
<dbReference type="GO" id="GO:0046872">
    <property type="term" value="F:metal ion binding"/>
    <property type="evidence" value="ECO:0007669"/>
    <property type="project" value="UniProtKB-UniRule"/>
</dbReference>
<keyword evidence="10 17" id="KW-0408">Iron</keyword>
<evidence type="ECO:0000256" key="1">
    <source>
        <dbReference type="ARBA" id="ARBA00003422"/>
    </source>
</evidence>
<evidence type="ECO:0000256" key="2">
    <source>
        <dbReference type="ARBA" id="ARBA00004173"/>
    </source>
</evidence>
<keyword evidence="7 17" id="KW-0028">Amino-acid biosynthesis</keyword>
<keyword evidence="11 17" id="KW-0411">Iron-sulfur</keyword>
<dbReference type="Gene3D" id="3.20.19.10">
    <property type="entry name" value="Aconitase, domain 4"/>
    <property type="match status" value="1"/>
</dbReference>
<organism evidence="20 21">
    <name type="scientific">Plectosphaerella cucumerina</name>
    <dbReference type="NCBI Taxonomy" id="40658"/>
    <lineage>
        <taxon>Eukaryota</taxon>
        <taxon>Fungi</taxon>
        <taxon>Dikarya</taxon>
        <taxon>Ascomycota</taxon>
        <taxon>Pezizomycotina</taxon>
        <taxon>Sordariomycetes</taxon>
        <taxon>Hypocreomycetidae</taxon>
        <taxon>Glomerellales</taxon>
        <taxon>Plectosphaerellaceae</taxon>
        <taxon>Plectosphaerella</taxon>
    </lineage>
</organism>
<dbReference type="InterPro" id="IPR036008">
    <property type="entry name" value="Aconitase_4Fe-4S_dom"/>
</dbReference>
<dbReference type="Gene3D" id="3.30.499.10">
    <property type="entry name" value="Aconitase, domain 3"/>
    <property type="match status" value="2"/>
</dbReference>
<evidence type="ECO:0000256" key="5">
    <source>
        <dbReference type="ARBA" id="ARBA00012022"/>
    </source>
</evidence>
<keyword evidence="14 17" id="KW-0456">Lyase</keyword>
<dbReference type="GO" id="GO:0019878">
    <property type="term" value="P:lysine biosynthetic process via aminoadipic acid"/>
    <property type="evidence" value="ECO:0007669"/>
    <property type="project" value="UniProtKB-UniRule"/>
</dbReference>
<dbReference type="PANTHER" id="PTHR43822:SF2">
    <property type="entry name" value="HOMOACONITASE, MITOCHONDRIAL"/>
    <property type="match status" value="1"/>
</dbReference>
<dbReference type="CDD" id="cd01674">
    <property type="entry name" value="Homoaconitase_Swivel"/>
    <property type="match status" value="1"/>
</dbReference>
<dbReference type="InterPro" id="IPR039386">
    <property type="entry name" value="Homoaconitase_swivel"/>
</dbReference>
<accession>A0A8K0TM12</accession>
<dbReference type="FunFam" id="3.30.499.10:FF:000013">
    <property type="entry name" value="Homoaconitase, mitochondrial"/>
    <property type="match status" value="1"/>
</dbReference>
<feature type="domain" description="Aconitase A/isopropylmalate dehydratase small subunit swivel" evidence="19">
    <location>
        <begin position="592"/>
        <end position="710"/>
    </location>
</feature>
<feature type="domain" description="Aconitase/3-isopropylmalate dehydratase large subunit alpha/beta/alpha" evidence="18">
    <location>
        <begin position="81"/>
        <end position="518"/>
    </location>
</feature>
<evidence type="ECO:0000313" key="21">
    <source>
        <dbReference type="Proteomes" id="UP000813385"/>
    </source>
</evidence>
<dbReference type="GO" id="GO:0005739">
    <property type="term" value="C:mitochondrion"/>
    <property type="evidence" value="ECO:0007669"/>
    <property type="project" value="UniProtKB-SubCell"/>
</dbReference>
<evidence type="ECO:0000256" key="11">
    <source>
        <dbReference type="ARBA" id="ARBA00023014"/>
    </source>
</evidence>
<sequence length="788" mass="83779">MTPLRRAAAVQVARTSLTTTARHLPTLGRSLARSQLPLRAFSTSVARSQNAFHAQLEDPLFANLFGAPKAPAVADPQTLTEKIVQNHAVGLAPGKKVRSGDYVTIQPHRVMTHDNSAAVVAKLNTIGATKINDKKQIILTLDHDVQNKSEGNMKKYKMIEEFAKRHGLFFSPAGAGIGHQIMIERGFAWPGTMNVASDSHSNSYGGVGSLGTPVVRTDAASLWATSKTWWQVPPIAKVNLIGVMPPGVTGKDVIVALCGLFSKDEVLNHCVEFVGSEQTMNSIPIDDRLSISNMTTEWGALSGLFPIDSVLEQWMTARASTAAMMNPDHANHAFTHEKIADLMANKLTADPGAVYAKTLYINLSTLSPFVSGPNSVKVATPLKDLEAQDIKVDKAYLLSCTNGRRSDIAAGARVFREAAERGEPAKVAPGVKFYVAAASLVEQEAAEATGDWQVLVDAGCEVLPSGCGPCIGLGTGLLEPGEVGISASNRNYKGRMGSTAAKAYLASPEVVAASALTGKIAGPGWYNKPEGVEKVIIGEGSGDHVADKAVSIEDALEKLIAQADSMIAESEKEQGGAAAEPAAAAAEGPETLTDILPGFPEKIEGDIVFCDADNLNTDGIYPGKYTYQDDMTAEQMAKVCMENYDPAFGTVSRPGDILVSGFNFGTGSSREQAATAILARGIPLVVSGSFGNIFSRNSINNALMGVEVPRLIERLRETFGKAADAGDKAVLTRRTGWKLLWDLRRSKVTITEADGKSWSVKVGEMPPNVQEVIAKGGLENWVKAEIAK</sequence>
<evidence type="ECO:0000256" key="3">
    <source>
        <dbReference type="ARBA" id="ARBA00005106"/>
    </source>
</evidence>
<comment type="catalytic activity">
    <reaction evidence="15 17">
        <text>(2R,3S)-homoisocitrate = cis-homoaconitate + H2O</text>
        <dbReference type="Rhea" id="RHEA:15485"/>
        <dbReference type="ChEBI" id="CHEBI:15377"/>
        <dbReference type="ChEBI" id="CHEBI:15404"/>
        <dbReference type="ChEBI" id="CHEBI:58174"/>
        <dbReference type="EC" id="4.2.1.36"/>
    </reaction>
</comment>
<dbReference type="PROSITE" id="PS01244">
    <property type="entry name" value="ACONITASE_2"/>
    <property type="match status" value="1"/>
</dbReference>
<dbReference type="GO" id="GO:0051539">
    <property type="term" value="F:4 iron, 4 sulfur cluster binding"/>
    <property type="evidence" value="ECO:0007669"/>
    <property type="project" value="UniProtKB-UniRule"/>
</dbReference>
<evidence type="ECO:0000256" key="15">
    <source>
        <dbReference type="ARBA" id="ARBA00029338"/>
    </source>
</evidence>
<dbReference type="SUPFAM" id="SSF52016">
    <property type="entry name" value="LeuD/IlvD-like"/>
    <property type="match status" value="1"/>
</dbReference>
<comment type="subcellular location">
    <subcellularLocation>
        <location evidence="2 17">Mitochondrion</location>
    </subcellularLocation>
</comment>
<evidence type="ECO:0000259" key="18">
    <source>
        <dbReference type="Pfam" id="PF00330"/>
    </source>
</evidence>
<dbReference type="UniPathway" id="UPA00033">
    <property type="reaction ID" value="UER01027"/>
</dbReference>
<comment type="pathway">
    <text evidence="3 17">Amino-acid biosynthesis; L-lysine biosynthesis via AAA pathway; L-alpha-aminoadipate from 2-oxoglutarate: step 3/5.</text>
</comment>
<dbReference type="EMBL" id="JAGPXD010000002">
    <property type="protein sequence ID" value="KAH7368828.1"/>
    <property type="molecule type" value="Genomic_DNA"/>
</dbReference>
<dbReference type="InterPro" id="IPR001030">
    <property type="entry name" value="Acoase/IPM_deHydtase_lsu_aba"/>
</dbReference>